<gene>
    <name evidence="2" type="ORF">J0H12_00460</name>
</gene>
<comment type="caution">
    <text evidence="2">The sequence shown here is derived from an EMBL/GenBank/DDBJ whole genome shotgun (WGS) entry which is preliminary data.</text>
</comment>
<dbReference type="SUPFAM" id="SSF50494">
    <property type="entry name" value="Trypsin-like serine proteases"/>
    <property type="match status" value="1"/>
</dbReference>
<protein>
    <submittedName>
        <fullName evidence="2">Trypsin-like peptidase domain-containing protein</fullName>
    </submittedName>
</protein>
<keyword evidence="1" id="KW-0732">Signal</keyword>
<accession>A0A8J7PV78</accession>
<proteinExistence type="predicted"/>
<evidence type="ECO:0000313" key="2">
    <source>
        <dbReference type="EMBL" id="MBN9412384.1"/>
    </source>
</evidence>
<name>A0A8J7PV78_9PROT</name>
<dbReference type="Proteomes" id="UP000664414">
    <property type="component" value="Unassembled WGS sequence"/>
</dbReference>
<dbReference type="InterPro" id="IPR009003">
    <property type="entry name" value="Peptidase_S1_PA"/>
</dbReference>
<dbReference type="EMBL" id="JAFKGL010000010">
    <property type="protein sequence ID" value="MBN9412384.1"/>
    <property type="molecule type" value="Genomic_DNA"/>
</dbReference>
<reference evidence="2" key="1">
    <citation type="submission" date="2021-02" db="EMBL/GenBank/DDBJ databases">
        <title>Thiocyanate and organic carbon inputs drive convergent selection for specific autotrophic Afipia and Thiobacillus strains within complex microbiomes.</title>
        <authorList>
            <person name="Huddy R.J."/>
            <person name="Sachdeva R."/>
            <person name="Kadzinga F."/>
            <person name="Kantor R.S."/>
            <person name="Harrison S.T.L."/>
            <person name="Banfield J.F."/>
        </authorList>
    </citation>
    <scope>NUCLEOTIDE SEQUENCE</scope>
    <source>
        <strain evidence="2">SCN18_10_11_15_R4_P_38_20</strain>
    </source>
</reference>
<dbReference type="Gene3D" id="2.40.10.120">
    <property type="match status" value="1"/>
</dbReference>
<organism evidence="2 3">
    <name type="scientific">Candidatus Paracaedimonas acanthamoebae</name>
    <dbReference type="NCBI Taxonomy" id="244581"/>
    <lineage>
        <taxon>Bacteria</taxon>
        <taxon>Pseudomonadati</taxon>
        <taxon>Pseudomonadota</taxon>
        <taxon>Alphaproteobacteria</taxon>
        <taxon>Holosporales</taxon>
        <taxon>Caedimonadaceae</taxon>
        <taxon>Candidatus Paracaedimonas</taxon>
    </lineage>
</organism>
<dbReference type="AlphaFoldDB" id="A0A8J7PV78"/>
<sequence>MYKIFLCCLTLLSSAFWQQASSSTLPEEQAESSSSPKPGLVPQTITDQLMYCTVRIETDQGVGTGFRFDFPLGDPSEKKTVPCLVTNKHVVKGATEAKFHFHGTIVTSDKIIPSSDKFILELKDIENRVILHPKEEIDLCVIPFVPIIKELEEYKKTPFMISLNKTLIPTEEDLKKLSAVEDVLMVGYPTGLYDSVNNFPIFRKGITSTHPAIDFNGKPEFMIDAACFPGSSGSPVFIYNAGIYSVGHNNIVAGGRLLFLGILHSGPQMTVEGKIVTKDIPTQLTPFSQSNVMLNLGYVIKASQLDAFRIHFEKTLKTDVEQ</sequence>
<evidence type="ECO:0000256" key="1">
    <source>
        <dbReference type="SAM" id="SignalP"/>
    </source>
</evidence>
<feature type="chain" id="PRO_5035206858" evidence="1">
    <location>
        <begin position="21"/>
        <end position="322"/>
    </location>
</feature>
<feature type="signal peptide" evidence="1">
    <location>
        <begin position="1"/>
        <end position="20"/>
    </location>
</feature>
<dbReference type="Pfam" id="PF13365">
    <property type="entry name" value="Trypsin_2"/>
    <property type="match status" value="1"/>
</dbReference>
<evidence type="ECO:0000313" key="3">
    <source>
        <dbReference type="Proteomes" id="UP000664414"/>
    </source>
</evidence>